<proteinExistence type="predicted"/>
<organism evidence="1">
    <name type="scientific">marine sediment metagenome</name>
    <dbReference type="NCBI Taxonomy" id="412755"/>
    <lineage>
        <taxon>unclassified sequences</taxon>
        <taxon>metagenomes</taxon>
        <taxon>ecological metagenomes</taxon>
    </lineage>
</organism>
<gene>
    <name evidence="1" type="ORF">S06H3_67160</name>
</gene>
<dbReference type="EMBL" id="BARV01046296">
    <property type="protein sequence ID" value="GAI64663.1"/>
    <property type="molecule type" value="Genomic_DNA"/>
</dbReference>
<name>X1Q8W2_9ZZZZ</name>
<reference evidence="1" key="1">
    <citation type="journal article" date="2014" name="Front. Microbiol.">
        <title>High frequency of phylogenetically diverse reductive dehalogenase-homologous genes in deep subseafloor sedimentary metagenomes.</title>
        <authorList>
            <person name="Kawai M."/>
            <person name="Futagami T."/>
            <person name="Toyoda A."/>
            <person name="Takaki Y."/>
            <person name="Nishi S."/>
            <person name="Hori S."/>
            <person name="Arai W."/>
            <person name="Tsubouchi T."/>
            <person name="Morono Y."/>
            <person name="Uchiyama I."/>
            <person name="Ito T."/>
            <person name="Fujiyama A."/>
            <person name="Inagaki F."/>
            <person name="Takami H."/>
        </authorList>
    </citation>
    <scope>NUCLEOTIDE SEQUENCE</scope>
    <source>
        <strain evidence="1">Expedition CK06-06</strain>
    </source>
</reference>
<sequence>AEIISVKMSYKDLFLHSLTNPNVAYILLFLG</sequence>
<dbReference type="AlphaFoldDB" id="X1Q8W2"/>
<protein>
    <submittedName>
        <fullName evidence="1">Uncharacterized protein</fullName>
    </submittedName>
</protein>
<comment type="caution">
    <text evidence="1">The sequence shown here is derived from an EMBL/GenBank/DDBJ whole genome shotgun (WGS) entry which is preliminary data.</text>
</comment>
<accession>X1Q8W2</accession>
<feature type="non-terminal residue" evidence="1">
    <location>
        <position position="31"/>
    </location>
</feature>
<feature type="non-terminal residue" evidence="1">
    <location>
        <position position="1"/>
    </location>
</feature>
<evidence type="ECO:0000313" key="1">
    <source>
        <dbReference type="EMBL" id="GAI64663.1"/>
    </source>
</evidence>